<dbReference type="InterPro" id="IPR000253">
    <property type="entry name" value="FHA_dom"/>
</dbReference>
<dbReference type="AlphaFoldDB" id="A0A1R2BE27"/>
<dbReference type="EMBL" id="MPUH01000718">
    <property type="protein sequence ID" value="OMJ74970.1"/>
    <property type="molecule type" value="Genomic_DNA"/>
</dbReference>
<sequence length="628" mass="70899">MLSNPGAIVLSTAIERCRHVENLTKRPLYNVEVVKSIGLRLQTCIAMLEYLETQTLSPLQESSAYRLLSLLQDLEILIESISDQNLIVKVWNGSEIISNVADIFEQISGSIIDLEVPNFILINKNISSVQNKLDSSLAKIKEVLSKLSSPADIIKPKTSEILSKILQCSPEAIKQSYYSFQKSFRRREKNISKKVDEFLVRSEMMTFLFEDENAEKFWNKYFPRENFVIWSKFSLAFDKEFLINTGRKNVIQILENLRMKVDPKYSGIVAKKSCNDFFSSIWNENSGEFILKPYTIITETQYLLSLEVISAPNKTLKIGTKYIINSSGPNTHLDGIFLIGRNPTEVDTYINEPSISAIHGVISYHPTVGFSYSDVGSSGGSFIHINEPIPLKPGMLIQLASTHILLIKKATVILKNPRKNSSFIENSFQNPENSITRTEKSMKKKTIINLIQELSPDLEESKISQANESFKKTSNDNLDEPPKIPHRNSIESPLSIESLDRKSDFFSEGLEEINIFTGLSELEIEFVIKSSEKGRAFKFTDSSEVITIGRDDDNSIVVNDLFISSLHAEISFTRKGWIFTDKGSSNKSWLSINAYLPFCNKSPSSSVVLEDAEQIKLGNIDFLINITC</sequence>
<dbReference type="PROSITE" id="PS50006">
    <property type="entry name" value="FHA_DOMAIN"/>
    <property type="match status" value="2"/>
</dbReference>
<feature type="domain" description="FHA" evidence="2">
    <location>
        <begin position="337"/>
        <end position="384"/>
    </location>
</feature>
<keyword evidence="4" id="KW-1185">Reference proteome</keyword>
<dbReference type="InterPro" id="IPR008984">
    <property type="entry name" value="SMAD_FHA_dom_sf"/>
</dbReference>
<dbReference type="CDD" id="cd00060">
    <property type="entry name" value="FHA"/>
    <property type="match status" value="2"/>
</dbReference>
<gene>
    <name evidence="3" type="ORF">SteCoe_25997</name>
</gene>
<dbReference type="PANTHER" id="PTHR23308">
    <property type="entry name" value="NUCLEAR INHIBITOR OF PROTEIN PHOSPHATASE-1"/>
    <property type="match status" value="1"/>
</dbReference>
<evidence type="ECO:0000313" key="3">
    <source>
        <dbReference type="EMBL" id="OMJ74970.1"/>
    </source>
</evidence>
<dbReference type="InterPro" id="IPR050923">
    <property type="entry name" value="Cell_Proc_Reg/RNA_Proc"/>
</dbReference>
<protein>
    <recommendedName>
        <fullName evidence="2">FHA domain-containing protein</fullName>
    </recommendedName>
</protein>
<dbReference type="SMART" id="SM00240">
    <property type="entry name" value="FHA"/>
    <property type="match status" value="2"/>
</dbReference>
<evidence type="ECO:0000313" key="4">
    <source>
        <dbReference type="Proteomes" id="UP000187209"/>
    </source>
</evidence>
<name>A0A1R2BE27_9CILI</name>
<dbReference type="Pfam" id="PF00498">
    <property type="entry name" value="FHA"/>
    <property type="match status" value="2"/>
</dbReference>
<dbReference type="Gene3D" id="2.60.200.20">
    <property type="match status" value="2"/>
</dbReference>
<dbReference type="Proteomes" id="UP000187209">
    <property type="component" value="Unassembled WGS sequence"/>
</dbReference>
<dbReference type="OrthoDB" id="5855668at2759"/>
<feature type="region of interest" description="Disordered" evidence="1">
    <location>
        <begin position="469"/>
        <end position="491"/>
    </location>
</feature>
<organism evidence="3 4">
    <name type="scientific">Stentor coeruleus</name>
    <dbReference type="NCBI Taxonomy" id="5963"/>
    <lineage>
        <taxon>Eukaryota</taxon>
        <taxon>Sar</taxon>
        <taxon>Alveolata</taxon>
        <taxon>Ciliophora</taxon>
        <taxon>Postciliodesmatophora</taxon>
        <taxon>Heterotrichea</taxon>
        <taxon>Heterotrichida</taxon>
        <taxon>Stentoridae</taxon>
        <taxon>Stentor</taxon>
    </lineage>
</organism>
<proteinExistence type="predicted"/>
<accession>A0A1R2BE27</accession>
<evidence type="ECO:0000256" key="1">
    <source>
        <dbReference type="SAM" id="MobiDB-lite"/>
    </source>
</evidence>
<reference evidence="3 4" key="1">
    <citation type="submission" date="2016-11" db="EMBL/GenBank/DDBJ databases">
        <title>The macronuclear genome of Stentor coeruleus: a giant cell with tiny introns.</title>
        <authorList>
            <person name="Slabodnick M."/>
            <person name="Ruby J.G."/>
            <person name="Reiff S.B."/>
            <person name="Swart E.C."/>
            <person name="Gosai S."/>
            <person name="Prabakaran S."/>
            <person name="Witkowska E."/>
            <person name="Larue G.E."/>
            <person name="Fisher S."/>
            <person name="Freeman R.M."/>
            <person name="Gunawardena J."/>
            <person name="Chu W."/>
            <person name="Stover N.A."/>
            <person name="Gregory B.D."/>
            <person name="Nowacki M."/>
            <person name="Derisi J."/>
            <person name="Roy S.W."/>
            <person name="Marshall W.F."/>
            <person name="Sood P."/>
        </authorList>
    </citation>
    <scope>NUCLEOTIDE SEQUENCE [LARGE SCALE GENOMIC DNA]</scope>
    <source>
        <strain evidence="3">WM001</strain>
    </source>
</reference>
<dbReference type="SUPFAM" id="SSF49879">
    <property type="entry name" value="SMAD/FHA domain"/>
    <property type="match status" value="2"/>
</dbReference>
<evidence type="ECO:0000259" key="2">
    <source>
        <dbReference type="PROSITE" id="PS50006"/>
    </source>
</evidence>
<comment type="caution">
    <text evidence="3">The sequence shown here is derived from an EMBL/GenBank/DDBJ whole genome shotgun (WGS) entry which is preliminary data.</text>
</comment>
<feature type="domain" description="FHA" evidence="2">
    <location>
        <begin position="546"/>
        <end position="595"/>
    </location>
</feature>